<organism evidence="1 2">
    <name type="scientific">Streptomyces tibetensis</name>
    <dbReference type="NCBI Taxonomy" id="2382123"/>
    <lineage>
        <taxon>Bacteria</taxon>
        <taxon>Bacillati</taxon>
        <taxon>Actinomycetota</taxon>
        <taxon>Actinomycetes</taxon>
        <taxon>Kitasatosporales</taxon>
        <taxon>Streptomycetaceae</taxon>
        <taxon>Streptomyces</taxon>
    </lineage>
</organism>
<accession>A0ABW6NCU1</accession>
<keyword evidence="2" id="KW-1185">Reference proteome</keyword>
<protein>
    <recommendedName>
        <fullName evidence="3">SWIM-type domain-containing protein</fullName>
    </recommendedName>
</protein>
<comment type="caution">
    <text evidence="1">The sequence shown here is derived from an EMBL/GenBank/DDBJ whole genome shotgun (WGS) entry which is preliminary data.</text>
</comment>
<evidence type="ECO:0008006" key="3">
    <source>
        <dbReference type="Google" id="ProtNLM"/>
    </source>
</evidence>
<reference evidence="1 2" key="1">
    <citation type="submission" date="2024-10" db="EMBL/GenBank/DDBJ databases">
        <title>The Natural Products Discovery Center: Release of the First 8490 Sequenced Strains for Exploring Actinobacteria Biosynthetic Diversity.</title>
        <authorList>
            <person name="Kalkreuter E."/>
            <person name="Kautsar S.A."/>
            <person name="Yang D."/>
            <person name="Bader C.D."/>
            <person name="Teijaro C.N."/>
            <person name="Fluegel L."/>
            <person name="Davis C.M."/>
            <person name="Simpson J.R."/>
            <person name="Lauterbach L."/>
            <person name="Steele A.D."/>
            <person name="Gui C."/>
            <person name="Meng S."/>
            <person name="Li G."/>
            <person name="Viehrig K."/>
            <person name="Ye F."/>
            <person name="Su P."/>
            <person name="Kiefer A.F."/>
            <person name="Nichols A."/>
            <person name="Cepeda A.J."/>
            <person name="Yan W."/>
            <person name="Fan B."/>
            <person name="Jiang Y."/>
            <person name="Adhikari A."/>
            <person name="Zheng C.-J."/>
            <person name="Schuster L."/>
            <person name="Cowan T.M."/>
            <person name="Smanski M.J."/>
            <person name="Chevrette M.G."/>
            <person name="De Carvalho L.P.S."/>
            <person name="Shen B."/>
        </authorList>
    </citation>
    <scope>NUCLEOTIDE SEQUENCE [LARGE SCALE GENOMIC DNA]</scope>
    <source>
        <strain evidence="1 2">NPDC005497</strain>
    </source>
</reference>
<sequence>MAEPLSDQQLDEIETRHRAATAGPWGVYESGTMIDIAADLEDTGCGYRARREICRLEDEPLDNDPTHKEWTAGEDWAQVQADAAFIAHAPEDIRTLTAEVRSLRAELAAAREQAIHWAAETTDAKLTAETDHNRASALYELLLDLRGKLPCTCARSQGLHEKECRKYVPGHELISPVLAMKAYRAERPATTAATEAQQDGPQS</sequence>
<dbReference type="EMBL" id="JBIAJP010000021">
    <property type="protein sequence ID" value="MFF0009625.1"/>
    <property type="molecule type" value="Genomic_DNA"/>
</dbReference>
<gene>
    <name evidence="1" type="ORF">ACFYQT_40225</name>
</gene>
<evidence type="ECO:0000313" key="1">
    <source>
        <dbReference type="EMBL" id="MFF0009625.1"/>
    </source>
</evidence>
<proteinExistence type="predicted"/>
<dbReference type="RefSeq" id="WP_389835607.1">
    <property type="nucleotide sequence ID" value="NZ_JBIAJP010000021.1"/>
</dbReference>
<dbReference type="Proteomes" id="UP001601422">
    <property type="component" value="Unassembled WGS sequence"/>
</dbReference>
<evidence type="ECO:0000313" key="2">
    <source>
        <dbReference type="Proteomes" id="UP001601422"/>
    </source>
</evidence>
<name>A0ABW6NCU1_9ACTN</name>